<dbReference type="EMBL" id="JAMKFB020000021">
    <property type="protein sequence ID" value="KAL0163470.1"/>
    <property type="molecule type" value="Genomic_DNA"/>
</dbReference>
<evidence type="ECO:0000313" key="7">
    <source>
        <dbReference type="EMBL" id="KAL0163470.1"/>
    </source>
</evidence>
<keyword evidence="3" id="KW-0812">Transmembrane</keyword>
<protein>
    <submittedName>
        <fullName evidence="7">Uncharacterized protein</fullName>
    </submittedName>
</protein>
<comment type="caution">
    <text evidence="7">The sequence shown here is derived from an EMBL/GenBank/DDBJ whole genome shotgun (WGS) entry which is preliminary data.</text>
</comment>
<evidence type="ECO:0000256" key="6">
    <source>
        <dbReference type="ARBA" id="ARBA00023180"/>
    </source>
</evidence>
<accession>A0ABD0NPV4</accession>
<comment type="subcellular location">
    <subcellularLocation>
        <location evidence="1">Membrane</location>
    </subcellularLocation>
</comment>
<feature type="non-terminal residue" evidence="7">
    <location>
        <position position="75"/>
    </location>
</feature>
<evidence type="ECO:0000256" key="4">
    <source>
        <dbReference type="ARBA" id="ARBA00022989"/>
    </source>
</evidence>
<keyword evidence="8" id="KW-1185">Reference proteome</keyword>
<feature type="non-terminal residue" evidence="7">
    <location>
        <position position="1"/>
    </location>
</feature>
<evidence type="ECO:0000256" key="2">
    <source>
        <dbReference type="ARBA" id="ARBA00010532"/>
    </source>
</evidence>
<reference evidence="7 8" key="1">
    <citation type="submission" date="2024-05" db="EMBL/GenBank/DDBJ databases">
        <title>Genome sequencing and assembly of Indian major carp, Cirrhinus mrigala (Hamilton, 1822).</title>
        <authorList>
            <person name="Mohindra V."/>
            <person name="Chowdhury L.M."/>
            <person name="Lal K."/>
            <person name="Jena J.K."/>
        </authorList>
    </citation>
    <scope>NUCLEOTIDE SEQUENCE [LARGE SCALE GENOMIC DNA]</scope>
    <source>
        <strain evidence="7">CM1030</strain>
        <tissue evidence="7">Blood</tissue>
    </source>
</reference>
<comment type="similarity">
    <text evidence="2">Belongs to the CD36 family.</text>
</comment>
<name>A0ABD0NPV4_CIRMR</name>
<evidence type="ECO:0000313" key="8">
    <source>
        <dbReference type="Proteomes" id="UP001529510"/>
    </source>
</evidence>
<proteinExistence type="inferred from homology"/>
<dbReference type="InterPro" id="IPR002159">
    <property type="entry name" value="CD36_fam"/>
</dbReference>
<gene>
    <name evidence="7" type="ORF">M9458_042866</name>
</gene>
<dbReference type="Pfam" id="PF01130">
    <property type="entry name" value="CD36"/>
    <property type="match status" value="1"/>
</dbReference>
<evidence type="ECO:0000256" key="1">
    <source>
        <dbReference type="ARBA" id="ARBA00004370"/>
    </source>
</evidence>
<organism evidence="7 8">
    <name type="scientific">Cirrhinus mrigala</name>
    <name type="common">Mrigala</name>
    <dbReference type="NCBI Taxonomy" id="683832"/>
    <lineage>
        <taxon>Eukaryota</taxon>
        <taxon>Metazoa</taxon>
        <taxon>Chordata</taxon>
        <taxon>Craniata</taxon>
        <taxon>Vertebrata</taxon>
        <taxon>Euteleostomi</taxon>
        <taxon>Actinopterygii</taxon>
        <taxon>Neopterygii</taxon>
        <taxon>Teleostei</taxon>
        <taxon>Ostariophysi</taxon>
        <taxon>Cypriniformes</taxon>
        <taxon>Cyprinidae</taxon>
        <taxon>Labeoninae</taxon>
        <taxon>Labeonini</taxon>
        <taxon>Cirrhinus</taxon>
    </lineage>
</organism>
<dbReference type="PRINTS" id="PR01609">
    <property type="entry name" value="CD36FAMILY"/>
</dbReference>
<dbReference type="Proteomes" id="UP001529510">
    <property type="component" value="Unassembled WGS sequence"/>
</dbReference>
<evidence type="ECO:0000256" key="3">
    <source>
        <dbReference type="ARBA" id="ARBA00022692"/>
    </source>
</evidence>
<dbReference type="AlphaFoldDB" id="A0ABD0NPV4"/>
<evidence type="ECO:0000256" key="5">
    <source>
        <dbReference type="ARBA" id="ARBA00023136"/>
    </source>
</evidence>
<keyword evidence="4" id="KW-1133">Transmembrane helix</keyword>
<keyword evidence="6" id="KW-0325">Glycoprotein</keyword>
<dbReference type="PANTHER" id="PTHR11923:SF112">
    <property type="entry name" value="LYSOSOME MEMBRANE PROTEIN 2"/>
    <property type="match status" value="1"/>
</dbReference>
<keyword evidence="5" id="KW-0472">Membrane</keyword>
<dbReference type="GO" id="GO:0016020">
    <property type="term" value="C:membrane"/>
    <property type="evidence" value="ECO:0007669"/>
    <property type="project" value="UniProtKB-SubCell"/>
</dbReference>
<sequence>EVFANLTINPDNAGFCVPTGNCLGSGLLNVSVCKEDAPIIMSSPHFYQADDRFAQAVFGMNPNKEEHETVIDVNP</sequence>
<dbReference type="PANTHER" id="PTHR11923">
    <property type="entry name" value="SCAVENGER RECEPTOR CLASS B TYPE-1 SR-B1"/>
    <property type="match status" value="1"/>
</dbReference>